<dbReference type="InterPro" id="IPR002401">
    <property type="entry name" value="Cyt_P450_E_grp-I"/>
</dbReference>
<evidence type="ECO:0008006" key="9">
    <source>
        <dbReference type="Google" id="ProtNLM"/>
    </source>
</evidence>
<dbReference type="GO" id="GO:0005506">
    <property type="term" value="F:iron ion binding"/>
    <property type="evidence" value="ECO:0007669"/>
    <property type="project" value="InterPro"/>
</dbReference>
<dbReference type="SUPFAM" id="SSF48264">
    <property type="entry name" value="Cytochrome P450"/>
    <property type="match status" value="1"/>
</dbReference>
<dbReference type="Gene3D" id="1.10.630.10">
    <property type="entry name" value="Cytochrome P450"/>
    <property type="match status" value="1"/>
</dbReference>
<accession>A0A8H5A578</accession>
<keyword evidence="2 5" id="KW-0349">Heme</keyword>
<dbReference type="Proteomes" id="UP000558688">
    <property type="component" value="Unassembled WGS sequence"/>
</dbReference>
<proteinExistence type="inferred from homology"/>
<organism evidence="7 8">
    <name type="scientific">Fusarium oxysporum</name>
    <name type="common">Fusarium vascular wilt</name>
    <dbReference type="NCBI Taxonomy" id="5507"/>
    <lineage>
        <taxon>Eukaryota</taxon>
        <taxon>Fungi</taxon>
        <taxon>Dikarya</taxon>
        <taxon>Ascomycota</taxon>
        <taxon>Pezizomycotina</taxon>
        <taxon>Sordariomycetes</taxon>
        <taxon>Hypocreomycetidae</taxon>
        <taxon>Hypocreales</taxon>
        <taxon>Nectriaceae</taxon>
        <taxon>Fusarium</taxon>
        <taxon>Fusarium oxysporum species complex</taxon>
    </lineage>
</organism>
<comment type="cofactor">
    <cofactor evidence="1 5">
        <name>heme</name>
        <dbReference type="ChEBI" id="CHEBI:30413"/>
    </cofactor>
</comment>
<dbReference type="InterPro" id="IPR001128">
    <property type="entry name" value="Cyt_P450"/>
</dbReference>
<dbReference type="CDD" id="cd11062">
    <property type="entry name" value="CYP58-like"/>
    <property type="match status" value="1"/>
</dbReference>
<dbReference type="PANTHER" id="PTHR24305">
    <property type="entry name" value="CYTOCHROME P450"/>
    <property type="match status" value="1"/>
</dbReference>
<feature type="binding site" description="axial binding residue" evidence="5">
    <location>
        <position position="441"/>
    </location>
    <ligand>
        <name>heme</name>
        <dbReference type="ChEBI" id="CHEBI:30413"/>
    </ligand>
    <ligandPart>
        <name>Fe</name>
        <dbReference type="ChEBI" id="CHEBI:18248"/>
    </ligandPart>
</feature>
<dbReference type="Pfam" id="PF00067">
    <property type="entry name" value="p450"/>
    <property type="match status" value="1"/>
</dbReference>
<evidence type="ECO:0000256" key="6">
    <source>
        <dbReference type="RuleBase" id="RU000461"/>
    </source>
</evidence>
<evidence type="ECO:0000256" key="4">
    <source>
        <dbReference type="ARBA" id="ARBA00023004"/>
    </source>
</evidence>
<comment type="caution">
    <text evidence="7">The sequence shown here is derived from an EMBL/GenBank/DDBJ whole genome shotgun (WGS) entry which is preliminary data.</text>
</comment>
<dbReference type="GO" id="GO:0020037">
    <property type="term" value="F:heme binding"/>
    <property type="evidence" value="ECO:0007669"/>
    <property type="project" value="InterPro"/>
</dbReference>
<comment type="similarity">
    <text evidence="6">Belongs to the cytochrome P450 family.</text>
</comment>
<keyword evidence="6" id="KW-0503">Monooxygenase</keyword>
<evidence type="ECO:0000313" key="8">
    <source>
        <dbReference type="Proteomes" id="UP000558688"/>
    </source>
</evidence>
<protein>
    <recommendedName>
        <fullName evidence="9">Trichodiene oxygenase cytochrome P450</fullName>
    </recommendedName>
</protein>
<keyword evidence="4 5" id="KW-0408">Iron</keyword>
<keyword evidence="3 5" id="KW-0479">Metal-binding</keyword>
<reference evidence="7" key="1">
    <citation type="submission" date="2020-02" db="EMBL/GenBank/DDBJ databases">
        <title>Identification and distribution of gene clusters putatively required for synthesis of sphingolipid metabolism inhibitors in phylogenetically diverse species of the filamentous fungus Fusarium.</title>
        <authorList>
            <person name="Kim H.-S."/>
            <person name="Busman M."/>
            <person name="Brown D.W."/>
            <person name="Divon H."/>
            <person name="Uhlig S."/>
            <person name="Proctor R.H."/>
        </authorList>
    </citation>
    <scope>NUCLEOTIDE SEQUENCE [LARGE SCALE GENOMIC DNA]</scope>
    <source>
        <strain evidence="7">NRRL 39464</strain>
    </source>
</reference>
<evidence type="ECO:0000256" key="2">
    <source>
        <dbReference type="ARBA" id="ARBA00022617"/>
    </source>
</evidence>
<dbReference type="PROSITE" id="PS00086">
    <property type="entry name" value="CYTOCHROME_P450"/>
    <property type="match status" value="1"/>
</dbReference>
<dbReference type="InterPro" id="IPR050121">
    <property type="entry name" value="Cytochrome_P450_monoxygenase"/>
</dbReference>
<dbReference type="PRINTS" id="PR00385">
    <property type="entry name" value="P450"/>
</dbReference>
<dbReference type="GO" id="GO:0004497">
    <property type="term" value="F:monooxygenase activity"/>
    <property type="evidence" value="ECO:0007669"/>
    <property type="project" value="UniProtKB-KW"/>
</dbReference>
<dbReference type="PANTHER" id="PTHR24305:SF234">
    <property type="entry name" value="CYTOCHROME P450"/>
    <property type="match status" value="1"/>
</dbReference>
<dbReference type="EMBL" id="JAAFOW010001897">
    <property type="protein sequence ID" value="KAF5258794.1"/>
    <property type="molecule type" value="Genomic_DNA"/>
</dbReference>
<evidence type="ECO:0000256" key="1">
    <source>
        <dbReference type="ARBA" id="ARBA00001971"/>
    </source>
</evidence>
<dbReference type="InterPro" id="IPR017972">
    <property type="entry name" value="Cyt_P450_CS"/>
</dbReference>
<evidence type="ECO:0000256" key="5">
    <source>
        <dbReference type="PIRSR" id="PIRSR602401-1"/>
    </source>
</evidence>
<name>A0A8H5A578_FUSOX</name>
<dbReference type="PRINTS" id="PR00463">
    <property type="entry name" value="EP450I"/>
</dbReference>
<dbReference type="InterPro" id="IPR036396">
    <property type="entry name" value="Cyt_P450_sf"/>
</dbReference>
<dbReference type="GO" id="GO:0016705">
    <property type="term" value="F:oxidoreductase activity, acting on paired donors, with incorporation or reduction of molecular oxygen"/>
    <property type="evidence" value="ECO:0007669"/>
    <property type="project" value="InterPro"/>
</dbReference>
<gene>
    <name evidence="7" type="ORF">FOXYS1_10612</name>
</gene>
<evidence type="ECO:0000313" key="7">
    <source>
        <dbReference type="EMBL" id="KAF5258794.1"/>
    </source>
</evidence>
<dbReference type="AlphaFoldDB" id="A0A8H5A578"/>
<keyword evidence="6" id="KW-0560">Oxidoreductase</keyword>
<evidence type="ECO:0000256" key="3">
    <source>
        <dbReference type="ARBA" id="ARBA00022723"/>
    </source>
</evidence>
<sequence>MSLDAKHVTAGAGAFMLLAYLLFRAARIVYRIYFHPLKNFPGPREARTSNDWLYRVLKEGSPNEVVEDLHRNLDCKAIRIAPNELHISDISLYKVIYSQSSPFPKFGDFYSAFNIPHTLLTETDEKAHKERRRMLNSLFSRVGVLKLQPIIHDKLSLLGDKIGRLYKEGPVNVYDAFRLLTTEVVMQFAFARSADLIGEDPDGFHSWFLDAFDVASQSIFDMQHNPWLRFAGNLMPRSVVQLLSKEVATLLDMREYAENSLRYFQQRPELPNHPVVFDSLRSLPDALSIDEAQDIMVAGADTTAFTLTTGTIHILSNPKIHSKFVETLDQAIPKDEDFPPLLSLEKIDYLNAIVKESLRVASAVPGRLPRVVPGGGREPLVVDGKVIPPGTVVSISAYTMHTNTEVWGLDAREFNPDRWLTSDAKGLDQYLCSFSKGTRMCLGQNVATVELTIAFAWIFRRYRLSLPEGFEIPKKADRFTNTYLEPGVKVAILDAVWSDILILGVGFAINDSQYSKIAFCCLAMTLDKQSERWFWACFLKTNPGMTKLPPLASESFFYFQNFFSQALQCNEYISSTSDYQWLARALVEYVMISGGDLSQDRSREDLAPLFGECDLHEIGK</sequence>